<evidence type="ECO:0000313" key="6">
    <source>
        <dbReference type="EMBL" id="KRX08300.1"/>
    </source>
</evidence>
<dbReference type="Pfam" id="PF00246">
    <property type="entry name" value="Peptidase_M14"/>
    <property type="match status" value="1"/>
</dbReference>
<keyword evidence="7" id="KW-1185">Reference proteome</keyword>
<name>A0A0V0R1A7_PSEPJ</name>
<dbReference type="PANTHER" id="PTHR12756">
    <property type="entry name" value="CYTOSOLIC CARBOXYPEPTIDASE"/>
    <property type="match status" value="1"/>
</dbReference>
<evidence type="ECO:0000313" key="7">
    <source>
        <dbReference type="Proteomes" id="UP000054937"/>
    </source>
</evidence>
<comment type="cofactor">
    <cofactor evidence="1">
        <name>Zn(2+)</name>
        <dbReference type="ChEBI" id="CHEBI:29105"/>
    </cofactor>
</comment>
<dbReference type="Gene3D" id="3.40.630.10">
    <property type="entry name" value="Zn peptidases"/>
    <property type="match status" value="1"/>
</dbReference>
<accession>A0A0V0R1A7</accession>
<feature type="active site" description="Proton donor/acceptor" evidence="3">
    <location>
        <position position="495"/>
    </location>
</feature>
<feature type="compositionally biased region" description="Low complexity" evidence="4">
    <location>
        <begin position="602"/>
        <end position="613"/>
    </location>
</feature>
<gene>
    <name evidence="6" type="ORF">PPERSA_01761</name>
</gene>
<protein>
    <recommendedName>
        <fullName evidence="5">Peptidase M14 domain-containing protein</fullName>
    </recommendedName>
</protein>
<evidence type="ECO:0000259" key="5">
    <source>
        <dbReference type="PROSITE" id="PS52035"/>
    </source>
</evidence>
<sequence length="636" mass="75153">MLKRNQQLSNKNLIISDFESDTESDNDLQEQKGYQNVKNYLNVRSQIEKLNKEKFNDLQPANEIVKKEYSLEPDMLFGWVPKINNTLPIPLLFENKQVQNIIQNIIINENSPYDIIYLGYRPHNSLELHQQYSQSNQQNPVKQIQAKYFQGMNPKFKDNKQYLQFDSKFEGGNLDLAIKINSYEYELFMRSDSNTKGHTHWFNFKVSYQKKPSRFNFMDDLQQNQKKNYYHLSFQYSCMYDDDEIQFSYCVPYNYSYLEKFLNQKTEILRQKKINILQRERLCQTLSGIDIPLLTITDFNSEKSIPLNTRKLIIMQARIHPGEANGSWLMHGVLEKLLDEQYNNSYEARKFLQKCIFKIIPMLNIDGVIMGNYRTGLQGRDLNRQFQSENKLLFPSVIQLKKFINEQIHIFKKVEMFLDFHGHSVKKNIFSYAPQFSIWDINYYNSRLLPKLLNDCKQGMFRFHSSIFKISQGKKSTARAVFHYKYGINNCYTIESSNGQYYKTLENGSLKNFDFNENDWIKMGNIFVEQIEKYLEVQCKLDPKLLEKQYELQKQQGLLQNNESNYFKQFNVQVNNLSGQSDFTSDSELEGESDIDFQNNAESDQFSEGGSDSESSDEDFDDSNKNNNQTQEVNKR</sequence>
<dbReference type="PROSITE" id="PS52035">
    <property type="entry name" value="PEPTIDASE_M14"/>
    <property type="match status" value="1"/>
</dbReference>
<dbReference type="InterPro" id="IPR000834">
    <property type="entry name" value="Peptidase_M14"/>
</dbReference>
<dbReference type="InParanoid" id="A0A0V0R1A7"/>
<dbReference type="EMBL" id="LDAU01000066">
    <property type="protein sequence ID" value="KRX08300.1"/>
    <property type="molecule type" value="Genomic_DNA"/>
</dbReference>
<feature type="region of interest" description="Disordered" evidence="4">
    <location>
        <begin position="581"/>
        <end position="636"/>
    </location>
</feature>
<evidence type="ECO:0000256" key="1">
    <source>
        <dbReference type="ARBA" id="ARBA00001947"/>
    </source>
</evidence>
<dbReference type="GO" id="GO:0008270">
    <property type="term" value="F:zinc ion binding"/>
    <property type="evidence" value="ECO:0007669"/>
    <property type="project" value="InterPro"/>
</dbReference>
<dbReference type="InterPro" id="IPR050821">
    <property type="entry name" value="Cytosolic_carboxypeptidase"/>
</dbReference>
<comment type="similarity">
    <text evidence="2 3">Belongs to the peptidase M14 family.</text>
</comment>
<dbReference type="OrthoDB" id="10253041at2759"/>
<comment type="caution">
    <text evidence="6">The sequence shown here is derived from an EMBL/GenBank/DDBJ whole genome shotgun (WGS) entry which is preliminary data.</text>
</comment>
<feature type="domain" description="Peptidase M14" evidence="5">
    <location>
        <begin position="251"/>
        <end position="523"/>
    </location>
</feature>
<evidence type="ECO:0000256" key="2">
    <source>
        <dbReference type="ARBA" id="ARBA00005988"/>
    </source>
</evidence>
<dbReference type="GO" id="GO:0006508">
    <property type="term" value="P:proteolysis"/>
    <property type="evidence" value="ECO:0007669"/>
    <property type="project" value="InterPro"/>
</dbReference>
<dbReference type="Pfam" id="PF18027">
    <property type="entry name" value="Pepdidase_M14_N"/>
    <property type="match status" value="1"/>
</dbReference>
<organism evidence="6 7">
    <name type="scientific">Pseudocohnilembus persalinus</name>
    <name type="common">Ciliate</name>
    <dbReference type="NCBI Taxonomy" id="266149"/>
    <lineage>
        <taxon>Eukaryota</taxon>
        <taxon>Sar</taxon>
        <taxon>Alveolata</taxon>
        <taxon>Ciliophora</taxon>
        <taxon>Intramacronucleata</taxon>
        <taxon>Oligohymenophorea</taxon>
        <taxon>Scuticociliatia</taxon>
        <taxon>Philasterida</taxon>
        <taxon>Pseudocohnilembidae</taxon>
        <taxon>Pseudocohnilembus</taxon>
    </lineage>
</organism>
<dbReference type="InterPro" id="IPR040626">
    <property type="entry name" value="Pepdidase_M14_N"/>
</dbReference>
<dbReference type="SUPFAM" id="SSF53187">
    <property type="entry name" value="Zn-dependent exopeptidases"/>
    <property type="match status" value="1"/>
</dbReference>
<feature type="compositionally biased region" description="Polar residues" evidence="4">
    <location>
        <begin position="625"/>
        <end position="636"/>
    </location>
</feature>
<dbReference type="AlphaFoldDB" id="A0A0V0R1A7"/>
<evidence type="ECO:0000256" key="4">
    <source>
        <dbReference type="SAM" id="MobiDB-lite"/>
    </source>
</evidence>
<dbReference type="Gene3D" id="2.60.40.3120">
    <property type="match status" value="1"/>
</dbReference>
<evidence type="ECO:0000256" key="3">
    <source>
        <dbReference type="PROSITE-ProRule" id="PRU01379"/>
    </source>
</evidence>
<dbReference type="GO" id="GO:0004181">
    <property type="term" value="F:metallocarboxypeptidase activity"/>
    <property type="evidence" value="ECO:0007669"/>
    <property type="project" value="InterPro"/>
</dbReference>
<feature type="compositionally biased region" description="Acidic residues" evidence="4">
    <location>
        <begin position="585"/>
        <end position="595"/>
    </location>
</feature>
<reference evidence="6 7" key="1">
    <citation type="journal article" date="2015" name="Sci. Rep.">
        <title>Genome of the facultative scuticociliatosis pathogen Pseudocohnilembus persalinus provides insight into its virulence through horizontal gene transfer.</title>
        <authorList>
            <person name="Xiong J."/>
            <person name="Wang G."/>
            <person name="Cheng J."/>
            <person name="Tian M."/>
            <person name="Pan X."/>
            <person name="Warren A."/>
            <person name="Jiang C."/>
            <person name="Yuan D."/>
            <person name="Miao W."/>
        </authorList>
    </citation>
    <scope>NUCLEOTIDE SEQUENCE [LARGE SCALE GENOMIC DNA]</scope>
    <source>
        <strain evidence="6">36N120E</strain>
    </source>
</reference>
<dbReference type="PANTHER" id="PTHR12756:SF11">
    <property type="entry name" value="CYTOSOLIC CARBOXYPEPTIDASE 1"/>
    <property type="match status" value="1"/>
</dbReference>
<proteinExistence type="inferred from homology"/>
<dbReference type="Proteomes" id="UP000054937">
    <property type="component" value="Unassembled WGS sequence"/>
</dbReference>